<protein>
    <submittedName>
        <fullName evidence="11">D-alanyl-D-alanine carboxypeptidase (Penicillin-binding protein 5/6)</fullName>
    </submittedName>
</protein>
<dbReference type="InterPro" id="IPR018044">
    <property type="entry name" value="Peptidase_S11"/>
</dbReference>
<dbReference type="Proteomes" id="UP000198867">
    <property type="component" value="Unassembled WGS sequence"/>
</dbReference>
<dbReference type="GO" id="GO:0009002">
    <property type="term" value="F:serine-type D-Ala-D-Ala carboxypeptidase activity"/>
    <property type="evidence" value="ECO:0007669"/>
    <property type="project" value="InterPro"/>
</dbReference>
<evidence type="ECO:0000313" key="12">
    <source>
        <dbReference type="Proteomes" id="UP000198867"/>
    </source>
</evidence>
<feature type="binding site" evidence="8">
    <location>
        <position position="261"/>
    </location>
    <ligand>
        <name>substrate</name>
    </ligand>
</feature>
<evidence type="ECO:0000256" key="8">
    <source>
        <dbReference type="PIRSR" id="PIRSR618044-2"/>
    </source>
</evidence>
<keyword evidence="5" id="KW-0573">Peptidoglycan synthesis</keyword>
<name>A0A1I5A5W0_9MICO</name>
<accession>A0A1I5A5W0</accession>
<evidence type="ECO:0000256" key="2">
    <source>
        <dbReference type="ARBA" id="ARBA00022729"/>
    </source>
</evidence>
<gene>
    <name evidence="11" type="ORF">SAMN05216219_1198</name>
</gene>
<keyword evidence="3" id="KW-0378">Hydrolase</keyword>
<evidence type="ECO:0000256" key="1">
    <source>
        <dbReference type="ARBA" id="ARBA00007164"/>
    </source>
</evidence>
<evidence type="ECO:0000259" key="10">
    <source>
        <dbReference type="Pfam" id="PF00768"/>
    </source>
</evidence>
<dbReference type="RefSeq" id="WP_090709734.1">
    <property type="nucleotide sequence ID" value="NZ_FOVM01000003.1"/>
</dbReference>
<organism evidence="11 12">
    <name type="scientific">Mycetocola miduiensis</name>
    <dbReference type="NCBI Taxonomy" id="995034"/>
    <lineage>
        <taxon>Bacteria</taxon>
        <taxon>Bacillati</taxon>
        <taxon>Actinomycetota</taxon>
        <taxon>Actinomycetes</taxon>
        <taxon>Micrococcales</taxon>
        <taxon>Microbacteriaceae</taxon>
        <taxon>Mycetocola</taxon>
    </lineage>
</organism>
<keyword evidence="11" id="KW-0645">Protease</keyword>
<dbReference type="GO" id="GO:0071555">
    <property type="term" value="P:cell wall organization"/>
    <property type="evidence" value="ECO:0007669"/>
    <property type="project" value="UniProtKB-KW"/>
</dbReference>
<feature type="domain" description="Peptidase S11 D-alanyl-D-alanine carboxypeptidase A N-terminal" evidence="10">
    <location>
        <begin position="80"/>
        <end position="278"/>
    </location>
</feature>
<keyword evidence="6" id="KW-0961">Cell wall biogenesis/degradation</keyword>
<dbReference type="SUPFAM" id="SSF56601">
    <property type="entry name" value="beta-lactamase/transpeptidase-like"/>
    <property type="match status" value="1"/>
</dbReference>
<feature type="active site" description="Proton acceptor" evidence="7">
    <location>
        <position position="97"/>
    </location>
</feature>
<evidence type="ECO:0000256" key="5">
    <source>
        <dbReference type="ARBA" id="ARBA00022984"/>
    </source>
</evidence>
<proteinExistence type="inferred from homology"/>
<feature type="active site" description="Acyl-ester intermediate" evidence="7">
    <location>
        <position position="94"/>
    </location>
</feature>
<dbReference type="GO" id="GO:0008360">
    <property type="term" value="P:regulation of cell shape"/>
    <property type="evidence" value="ECO:0007669"/>
    <property type="project" value="UniProtKB-KW"/>
</dbReference>
<evidence type="ECO:0000256" key="3">
    <source>
        <dbReference type="ARBA" id="ARBA00022801"/>
    </source>
</evidence>
<dbReference type="EMBL" id="FOVM01000003">
    <property type="protein sequence ID" value="SFN57834.1"/>
    <property type="molecule type" value="Genomic_DNA"/>
</dbReference>
<evidence type="ECO:0000256" key="4">
    <source>
        <dbReference type="ARBA" id="ARBA00022960"/>
    </source>
</evidence>
<dbReference type="Gene3D" id="3.40.710.10">
    <property type="entry name" value="DD-peptidase/beta-lactamase superfamily"/>
    <property type="match status" value="1"/>
</dbReference>
<evidence type="ECO:0000313" key="11">
    <source>
        <dbReference type="EMBL" id="SFN57834.1"/>
    </source>
</evidence>
<dbReference type="AlphaFoldDB" id="A0A1I5A5W0"/>
<comment type="similarity">
    <text evidence="1 9">Belongs to the peptidase S11 family.</text>
</comment>
<reference evidence="12" key="1">
    <citation type="submission" date="2016-10" db="EMBL/GenBank/DDBJ databases">
        <authorList>
            <person name="Varghese N."/>
            <person name="Submissions S."/>
        </authorList>
    </citation>
    <scope>NUCLEOTIDE SEQUENCE [LARGE SCALE GENOMIC DNA]</scope>
    <source>
        <strain evidence="12">CGMCC 1.11101</strain>
    </source>
</reference>
<dbReference type="PANTHER" id="PTHR21581:SF33">
    <property type="entry name" value="D-ALANYL-D-ALANINE CARBOXYPEPTIDASE DACB"/>
    <property type="match status" value="1"/>
</dbReference>
<dbReference type="GO" id="GO:0006508">
    <property type="term" value="P:proteolysis"/>
    <property type="evidence" value="ECO:0007669"/>
    <property type="project" value="InterPro"/>
</dbReference>
<dbReference type="OrthoDB" id="5241551at2"/>
<dbReference type="GO" id="GO:0009252">
    <property type="term" value="P:peptidoglycan biosynthetic process"/>
    <property type="evidence" value="ECO:0007669"/>
    <property type="project" value="UniProtKB-KW"/>
</dbReference>
<evidence type="ECO:0000256" key="7">
    <source>
        <dbReference type="PIRSR" id="PIRSR618044-1"/>
    </source>
</evidence>
<dbReference type="Pfam" id="PF00768">
    <property type="entry name" value="Peptidase_S11"/>
    <property type="match status" value="1"/>
</dbReference>
<feature type="active site" evidence="7">
    <location>
        <position position="161"/>
    </location>
</feature>
<keyword evidence="2" id="KW-0732">Signal</keyword>
<dbReference type="PRINTS" id="PR00725">
    <property type="entry name" value="DADACBPTASE1"/>
</dbReference>
<dbReference type="STRING" id="995034.SAMN05216219_1198"/>
<keyword evidence="12" id="KW-1185">Reference proteome</keyword>
<dbReference type="InterPro" id="IPR001967">
    <property type="entry name" value="Peptidase_S11_N"/>
</dbReference>
<evidence type="ECO:0000256" key="6">
    <source>
        <dbReference type="ARBA" id="ARBA00023316"/>
    </source>
</evidence>
<dbReference type="InterPro" id="IPR012338">
    <property type="entry name" value="Beta-lactam/transpept-like"/>
</dbReference>
<sequence>MPNSRLSAPERVYRRRRVTVFGLLAVVLLGAGYTSLAVLRPIPANAAELATTVPISQPATSLAWPGFGTGAIGAVGIDGILDDSGVQQSTPMASITKTVTALVVLDEMPLAAGDDGPTLTLTDADARIYDETIAEGGSAAKVAPGSVFTERQLLQAMMLPSANNYSVTLAHWAFGSMPAYLRAASDWLTAHDLAGTHVADSSGLDSSSRSTPADLVAIGKLALAHPALSEIVQEQSAELPVIGKVENTNKLLGRNGVIGLKTGTTREAGACLLFAAEATVGDETITFVGVLLGAPNHRQLNQAVTSLIASATAGFHEVQLVEAGDSYGSYSTPWGATADIVAADSASVVVWQDAPVTVTPTASAVEFADEGDEVGSVTFEHDGESIVVPLVLEDELAGADLGWKLSNAFG</sequence>
<keyword evidence="11" id="KW-0121">Carboxypeptidase</keyword>
<evidence type="ECO:0000256" key="9">
    <source>
        <dbReference type="RuleBase" id="RU004016"/>
    </source>
</evidence>
<keyword evidence="4" id="KW-0133">Cell shape</keyword>
<dbReference type="PANTHER" id="PTHR21581">
    <property type="entry name" value="D-ALANYL-D-ALANINE CARBOXYPEPTIDASE"/>
    <property type="match status" value="1"/>
</dbReference>